<protein>
    <submittedName>
        <fullName evidence="1">Transposable element Tcb2 transposase</fullName>
    </submittedName>
</protein>
<dbReference type="Proteomes" id="UP000887159">
    <property type="component" value="Unassembled WGS sequence"/>
</dbReference>
<name>A0A8X6STI1_TRICX</name>
<proteinExistence type="predicted"/>
<dbReference type="AlphaFoldDB" id="A0A8X6STI1"/>
<organism evidence="1 2">
    <name type="scientific">Trichonephila clavipes</name>
    <name type="common">Golden silk orbweaver</name>
    <name type="synonym">Nephila clavipes</name>
    <dbReference type="NCBI Taxonomy" id="2585209"/>
    <lineage>
        <taxon>Eukaryota</taxon>
        <taxon>Metazoa</taxon>
        <taxon>Ecdysozoa</taxon>
        <taxon>Arthropoda</taxon>
        <taxon>Chelicerata</taxon>
        <taxon>Arachnida</taxon>
        <taxon>Araneae</taxon>
        <taxon>Araneomorphae</taxon>
        <taxon>Entelegynae</taxon>
        <taxon>Araneoidea</taxon>
        <taxon>Nephilidae</taxon>
        <taxon>Trichonephila</taxon>
    </lineage>
</organism>
<accession>A0A8X6STI1</accession>
<gene>
    <name evidence="1" type="primary">TCB2_330</name>
    <name evidence="1" type="ORF">TNCV_3613251</name>
</gene>
<dbReference type="EMBL" id="BMAU01021327">
    <property type="protein sequence ID" value="GFY14136.1"/>
    <property type="molecule type" value="Genomic_DNA"/>
</dbReference>
<dbReference type="InterPro" id="IPR036397">
    <property type="entry name" value="RNaseH_sf"/>
</dbReference>
<evidence type="ECO:0000313" key="1">
    <source>
        <dbReference type="EMBL" id="GFY14136.1"/>
    </source>
</evidence>
<keyword evidence="2" id="KW-1185">Reference proteome</keyword>
<sequence length="159" mass="18776">MKDVRRPVVCTTLSSVIKRVRLKRCRDHKDKSMDQWMTILYTDESQCSLASDSNRTFIWGELWTHFLSSNVREMGHYDSGGLIVWASITLNSRTHLHVFQIGTVTAVWYRDEVLELYVYLFRGAVGCDFILMYNNTSHIELIWVINFWKMRIFAEWIAS</sequence>
<evidence type="ECO:0000313" key="2">
    <source>
        <dbReference type="Proteomes" id="UP000887159"/>
    </source>
</evidence>
<comment type="caution">
    <text evidence="1">The sequence shown here is derived from an EMBL/GenBank/DDBJ whole genome shotgun (WGS) entry which is preliminary data.</text>
</comment>
<dbReference type="GO" id="GO:0003676">
    <property type="term" value="F:nucleic acid binding"/>
    <property type="evidence" value="ECO:0007669"/>
    <property type="project" value="InterPro"/>
</dbReference>
<reference evidence="1" key="1">
    <citation type="submission" date="2020-08" db="EMBL/GenBank/DDBJ databases">
        <title>Multicomponent nature underlies the extraordinary mechanical properties of spider dragline silk.</title>
        <authorList>
            <person name="Kono N."/>
            <person name="Nakamura H."/>
            <person name="Mori M."/>
            <person name="Yoshida Y."/>
            <person name="Ohtoshi R."/>
            <person name="Malay A.D."/>
            <person name="Moran D.A.P."/>
            <person name="Tomita M."/>
            <person name="Numata K."/>
            <person name="Arakawa K."/>
        </authorList>
    </citation>
    <scope>NUCLEOTIDE SEQUENCE</scope>
</reference>
<dbReference type="Gene3D" id="3.30.420.10">
    <property type="entry name" value="Ribonuclease H-like superfamily/Ribonuclease H"/>
    <property type="match status" value="1"/>
</dbReference>